<feature type="domain" description="AAA+ ATPase" evidence="14">
    <location>
        <begin position="2566"/>
        <end position="2743"/>
    </location>
</feature>
<proteinExistence type="predicted"/>
<dbReference type="InterPro" id="IPR042228">
    <property type="entry name" value="Dynein_linker_3"/>
</dbReference>
<dbReference type="EMBL" id="CAKKNE010000005">
    <property type="protein sequence ID" value="CAH0377475.1"/>
    <property type="molecule type" value="Genomic_DNA"/>
</dbReference>
<evidence type="ECO:0000256" key="7">
    <source>
        <dbReference type="ARBA" id="ARBA00022840"/>
    </source>
</evidence>
<evidence type="ECO:0000256" key="10">
    <source>
        <dbReference type="ARBA" id="ARBA00023175"/>
    </source>
</evidence>
<dbReference type="GO" id="GO:0008569">
    <property type="term" value="F:minus-end-directed microtubule motor activity"/>
    <property type="evidence" value="ECO:0007669"/>
    <property type="project" value="InterPro"/>
</dbReference>
<dbReference type="InterPro" id="IPR026983">
    <property type="entry name" value="DHC"/>
</dbReference>
<comment type="caution">
    <text evidence="15">The sequence shown here is derived from an EMBL/GenBank/DDBJ whole genome shotgun (WGS) entry which is preliminary data.</text>
</comment>
<dbReference type="Gene3D" id="3.20.180.20">
    <property type="entry name" value="Dynein heavy chain, N-terminal domain 2"/>
    <property type="match status" value="1"/>
</dbReference>
<protein>
    <recommendedName>
        <fullName evidence="2">Dynein heavy chain, cytoplasmic</fullName>
    </recommendedName>
</protein>
<feature type="region of interest" description="Disordered" evidence="13">
    <location>
        <begin position="4014"/>
        <end position="4035"/>
    </location>
</feature>
<evidence type="ECO:0000256" key="13">
    <source>
        <dbReference type="SAM" id="MobiDB-lite"/>
    </source>
</evidence>
<dbReference type="InterPro" id="IPR042219">
    <property type="entry name" value="AAA_lid_11_sf"/>
</dbReference>
<dbReference type="OrthoDB" id="424310at2759"/>
<dbReference type="Gene3D" id="1.10.472.130">
    <property type="match status" value="1"/>
</dbReference>
<dbReference type="GO" id="GO:0030286">
    <property type="term" value="C:dynein complex"/>
    <property type="evidence" value="ECO:0007669"/>
    <property type="project" value="UniProtKB-KW"/>
</dbReference>
<dbReference type="CDD" id="cd00009">
    <property type="entry name" value="AAA"/>
    <property type="match status" value="1"/>
</dbReference>
<dbReference type="PROSITE" id="PS00675">
    <property type="entry name" value="SIGMA54_INTERACT_1"/>
    <property type="match status" value="1"/>
</dbReference>
<dbReference type="Gene3D" id="1.10.8.710">
    <property type="match status" value="1"/>
</dbReference>
<dbReference type="SUPFAM" id="SSF52540">
    <property type="entry name" value="P-loop containing nucleoside triphosphate hydrolases"/>
    <property type="match status" value="4"/>
</dbReference>
<dbReference type="GO" id="GO:0005938">
    <property type="term" value="C:cell cortex"/>
    <property type="evidence" value="ECO:0007669"/>
    <property type="project" value="UniProtKB-ARBA"/>
</dbReference>
<evidence type="ECO:0000256" key="8">
    <source>
        <dbReference type="ARBA" id="ARBA00023017"/>
    </source>
</evidence>
<dbReference type="InterPro" id="IPR035706">
    <property type="entry name" value="AAA_9"/>
</dbReference>
<evidence type="ECO:0000256" key="3">
    <source>
        <dbReference type="ARBA" id="ARBA00022490"/>
    </source>
</evidence>
<dbReference type="Gene3D" id="1.20.58.1120">
    <property type="match status" value="1"/>
</dbReference>
<evidence type="ECO:0000313" key="16">
    <source>
        <dbReference type="Proteomes" id="UP000789595"/>
    </source>
</evidence>
<dbReference type="Pfam" id="PF12781">
    <property type="entry name" value="AAA_9"/>
    <property type="match status" value="1"/>
</dbReference>
<dbReference type="Gene3D" id="1.20.140.100">
    <property type="entry name" value="Dynein heavy chain, N-terminal domain 2"/>
    <property type="match status" value="1"/>
</dbReference>
<feature type="coiled-coil region" evidence="12">
    <location>
        <begin position="3765"/>
        <end position="3829"/>
    </location>
</feature>
<feature type="compositionally biased region" description="Polar residues" evidence="13">
    <location>
        <begin position="7"/>
        <end position="16"/>
    </location>
</feature>
<dbReference type="InterPro" id="IPR013594">
    <property type="entry name" value="Dynein_heavy_tail"/>
</dbReference>
<feature type="coiled-coil region" evidence="12">
    <location>
        <begin position="3440"/>
        <end position="3523"/>
    </location>
</feature>
<evidence type="ECO:0000256" key="1">
    <source>
        <dbReference type="ARBA" id="ARBA00004245"/>
    </source>
</evidence>
<reference evidence="15" key="1">
    <citation type="submission" date="2021-11" db="EMBL/GenBank/DDBJ databases">
        <authorList>
            <consortium name="Genoscope - CEA"/>
            <person name="William W."/>
        </authorList>
    </citation>
    <scope>NUCLEOTIDE SEQUENCE</scope>
</reference>
<keyword evidence="11" id="KW-0206">Cytoskeleton</keyword>
<dbReference type="InterPro" id="IPR042222">
    <property type="entry name" value="Dynein_2_N"/>
</dbReference>
<dbReference type="Pfam" id="PF18198">
    <property type="entry name" value="AAA_lid_11"/>
    <property type="match status" value="1"/>
</dbReference>
<evidence type="ECO:0000256" key="4">
    <source>
        <dbReference type="ARBA" id="ARBA00022701"/>
    </source>
</evidence>
<evidence type="ECO:0000256" key="11">
    <source>
        <dbReference type="ARBA" id="ARBA00023212"/>
    </source>
</evidence>
<dbReference type="InterPro" id="IPR003593">
    <property type="entry name" value="AAA+_ATPase"/>
</dbReference>
<dbReference type="InterPro" id="IPR041658">
    <property type="entry name" value="AAA_lid_11"/>
</dbReference>
<feature type="domain" description="AAA+ ATPase" evidence="14">
    <location>
        <begin position="2235"/>
        <end position="2364"/>
    </location>
</feature>
<dbReference type="Pfam" id="PF03028">
    <property type="entry name" value="Dynein_heavy"/>
    <property type="match status" value="1"/>
</dbReference>
<keyword evidence="4" id="KW-0493">Microtubule</keyword>
<dbReference type="Pfam" id="PF12777">
    <property type="entry name" value="MT"/>
    <property type="match status" value="1"/>
</dbReference>
<dbReference type="Proteomes" id="UP000789595">
    <property type="component" value="Unassembled WGS sequence"/>
</dbReference>
<dbReference type="GO" id="GO:0030473">
    <property type="term" value="P:nuclear migration along microtubule"/>
    <property type="evidence" value="ECO:0007669"/>
    <property type="project" value="UniProtKB-ARBA"/>
</dbReference>
<dbReference type="GO" id="GO:0000235">
    <property type="term" value="C:astral microtubule"/>
    <property type="evidence" value="ECO:0007669"/>
    <property type="project" value="UniProtKB-ARBA"/>
</dbReference>
<dbReference type="GO" id="GO:0005524">
    <property type="term" value="F:ATP binding"/>
    <property type="evidence" value="ECO:0007669"/>
    <property type="project" value="UniProtKB-KW"/>
</dbReference>
<name>A0A8J2SXZ0_9STRA</name>
<evidence type="ECO:0000256" key="5">
    <source>
        <dbReference type="ARBA" id="ARBA00022737"/>
    </source>
</evidence>
<dbReference type="GO" id="GO:0051959">
    <property type="term" value="F:dynein light intermediate chain binding"/>
    <property type="evidence" value="ECO:0007669"/>
    <property type="project" value="InterPro"/>
</dbReference>
<dbReference type="InterPro" id="IPR024743">
    <property type="entry name" value="Dynein_HC_stalk"/>
</dbReference>
<accession>A0A8J2SXZ0</accession>
<dbReference type="InterPro" id="IPR027417">
    <property type="entry name" value="P-loop_NTPase"/>
</dbReference>
<evidence type="ECO:0000313" key="15">
    <source>
        <dbReference type="EMBL" id="CAH0377475.1"/>
    </source>
</evidence>
<feature type="region of interest" description="Disordered" evidence="13">
    <location>
        <begin position="3252"/>
        <end position="3271"/>
    </location>
</feature>
<feature type="compositionally biased region" description="Low complexity" evidence="13">
    <location>
        <begin position="30"/>
        <end position="40"/>
    </location>
</feature>
<dbReference type="Pfam" id="PF12774">
    <property type="entry name" value="AAA_6"/>
    <property type="match status" value="1"/>
</dbReference>
<dbReference type="InterPro" id="IPR054354">
    <property type="entry name" value="DYNC2H1-like_lid"/>
</dbReference>
<dbReference type="InterPro" id="IPR043157">
    <property type="entry name" value="Dynein_AAA1S"/>
</dbReference>
<evidence type="ECO:0000259" key="14">
    <source>
        <dbReference type="SMART" id="SM00382"/>
    </source>
</evidence>
<dbReference type="GO" id="GO:0000070">
    <property type="term" value="P:mitotic sister chromatid segregation"/>
    <property type="evidence" value="ECO:0007669"/>
    <property type="project" value="UniProtKB-ARBA"/>
</dbReference>
<dbReference type="InterPro" id="IPR024317">
    <property type="entry name" value="Dynein_heavy_chain_D4_dom"/>
</dbReference>
<dbReference type="InterPro" id="IPR004273">
    <property type="entry name" value="Dynein_heavy_D6_P-loop"/>
</dbReference>
<evidence type="ECO:0000256" key="9">
    <source>
        <dbReference type="ARBA" id="ARBA00023054"/>
    </source>
</evidence>
<dbReference type="InterPro" id="IPR013602">
    <property type="entry name" value="Dynein_heavy_linker"/>
</dbReference>
<keyword evidence="7" id="KW-0067">ATP-binding</keyword>
<dbReference type="Gene3D" id="1.10.8.720">
    <property type="entry name" value="Region D6 of dynein motor"/>
    <property type="match status" value="1"/>
</dbReference>
<dbReference type="Pfam" id="PF08385">
    <property type="entry name" value="DHC_N1"/>
    <property type="match status" value="1"/>
</dbReference>
<dbReference type="InterPro" id="IPR025662">
    <property type="entry name" value="Sigma_54_int_dom_ATP-bd_1"/>
</dbReference>
<feature type="domain" description="AAA+ ATPase" evidence="14">
    <location>
        <begin position="1942"/>
        <end position="2077"/>
    </location>
</feature>
<dbReference type="PANTHER" id="PTHR45703:SF36">
    <property type="entry name" value="DYNEIN HEAVY CHAIN, CYTOPLASMIC"/>
    <property type="match status" value="1"/>
</dbReference>
<keyword evidence="9 12" id="KW-0175">Coiled coil</keyword>
<dbReference type="Gene3D" id="3.40.50.300">
    <property type="entry name" value="P-loop containing nucleotide triphosphate hydrolases"/>
    <property type="match status" value="5"/>
</dbReference>
<keyword evidence="16" id="KW-1185">Reference proteome</keyword>
<dbReference type="Pfam" id="PF08393">
    <property type="entry name" value="DHC_N2"/>
    <property type="match status" value="1"/>
</dbReference>
<evidence type="ECO:0000256" key="12">
    <source>
        <dbReference type="SAM" id="Coils"/>
    </source>
</evidence>
<dbReference type="SMART" id="SM00382">
    <property type="entry name" value="AAA"/>
    <property type="match status" value="4"/>
</dbReference>
<organism evidence="15 16">
    <name type="scientific">Pelagomonas calceolata</name>
    <dbReference type="NCBI Taxonomy" id="35677"/>
    <lineage>
        <taxon>Eukaryota</taxon>
        <taxon>Sar</taxon>
        <taxon>Stramenopiles</taxon>
        <taxon>Ochrophyta</taxon>
        <taxon>Pelagophyceae</taxon>
        <taxon>Pelagomonadales</taxon>
        <taxon>Pelagomonadaceae</taxon>
        <taxon>Pelagomonas</taxon>
    </lineage>
</organism>
<feature type="region of interest" description="Disordered" evidence="13">
    <location>
        <begin position="1"/>
        <end position="78"/>
    </location>
</feature>
<dbReference type="GO" id="GO:0045505">
    <property type="term" value="F:dynein intermediate chain binding"/>
    <property type="evidence" value="ECO:0007669"/>
    <property type="project" value="InterPro"/>
</dbReference>
<dbReference type="FunFam" id="3.40.50.300:FF:000996">
    <property type="entry name" value="Cytoplasmic dynein heavy chain"/>
    <property type="match status" value="1"/>
</dbReference>
<gene>
    <name evidence="15" type="ORF">PECAL_5P20100</name>
</gene>
<dbReference type="Pfam" id="PF22597">
    <property type="entry name" value="DYN_lid"/>
    <property type="match status" value="1"/>
</dbReference>
<feature type="domain" description="AAA+ ATPase" evidence="14">
    <location>
        <begin position="2936"/>
        <end position="3676"/>
    </location>
</feature>
<dbReference type="Gene3D" id="1.20.920.30">
    <property type="match status" value="1"/>
</dbReference>
<evidence type="ECO:0000256" key="2">
    <source>
        <dbReference type="ARBA" id="ARBA00022197"/>
    </source>
</evidence>
<dbReference type="PANTHER" id="PTHR45703">
    <property type="entry name" value="DYNEIN HEAVY CHAIN"/>
    <property type="match status" value="1"/>
</dbReference>
<dbReference type="Gene3D" id="6.10.140.1060">
    <property type="match status" value="1"/>
</dbReference>
<comment type="subcellular location">
    <subcellularLocation>
        <location evidence="1">Cytoplasm</location>
        <location evidence="1">Cytoskeleton</location>
    </subcellularLocation>
</comment>
<dbReference type="Gene3D" id="1.20.920.20">
    <property type="match status" value="1"/>
</dbReference>
<dbReference type="GO" id="GO:1902850">
    <property type="term" value="P:microtubule cytoskeleton organization involved in mitosis"/>
    <property type="evidence" value="ECO:0007669"/>
    <property type="project" value="UniProtKB-ARBA"/>
</dbReference>
<dbReference type="InterPro" id="IPR035699">
    <property type="entry name" value="AAA_6"/>
</dbReference>
<dbReference type="Pfam" id="PF12775">
    <property type="entry name" value="AAA_7"/>
    <property type="match status" value="1"/>
</dbReference>
<dbReference type="Pfam" id="PF12780">
    <property type="entry name" value="AAA_8"/>
    <property type="match status" value="1"/>
</dbReference>
<keyword evidence="5" id="KW-0677">Repeat</keyword>
<keyword evidence="6" id="KW-0547">Nucleotide-binding</keyword>
<keyword evidence="10" id="KW-0505">Motor protein</keyword>
<evidence type="ECO:0000256" key="6">
    <source>
        <dbReference type="ARBA" id="ARBA00022741"/>
    </source>
</evidence>
<keyword evidence="8" id="KW-0243">Dynein</keyword>
<keyword evidence="3" id="KW-0963">Cytoplasm</keyword>
<sequence>MSAPLQDKQNIDSSVVMSAEKKPPGTPSRAAMEAAAADTPTTPPPGMTAEEADAETPVMSAEAADAETPEPATPEPATTTTPATLDALHNYLGPLCQALLGATPEALRRADDSNVAWFAGQPAGSTLVCTTDDDGNVTYHRGRSRSGASRYVVVASTAPLGPTISEGGLAADALTVVLSGRDADPINEAKGVVRAALAPLVAEVEDETSNVAAVKRRLGELDAALSRCGHKGDAALVSLPLTPPPKIADLLSHMKSDEVADQIGEDSTIADRCAESVAAWAASTRALAELVESTQDDNNPLYFASTPSGCDALHAEVERWRAYSAAVNNAQTTRKSASAVALGAILKRNRRFVAAAQLDDGVTGPLQRAADACRDAKSLLSSLPLDRLESAASLPDLTETSDNFFKALGKLKATRRYDMSRAARLVECASSAIGERASFLLEDQKSLLDESNEDAFEHAEQLFRVTRQGCRKFREVALDLARRGADVSLNLVLDHERVEKRLTQVKDFLRRHATFRRVLDEALSGDERPLAELDGAFREFRESLGSKVIDASFDGDATWNAAAAHYQKRVTHCETLAAQRMAESLDQASGTDAVFEVFKAFQPLLDRVPVRRAAQRRQSELIEAVASELDALKTACTRRYENSGCRSLDVLREVPPVGGKAAWARQVDERLREQLSRLDAVIGKEHVQRHPRGKTLKLLAEELLKHVDASPLFDQWLETWTNKCASGLRDGPLLKVAHGRLCANFDQQRIELAREVDCLRRLNFRVPETIALVADEARQRIQVAHALRSACRLYDRCSSHISDDDACMLQPWIQACRDIASKAFPASRGQAPRIAWTSPSESTRAWVDSFMETVASLQEKVDVLSKARSQCDASLSLLSASDSARDLETISTKPLQDVVDRLALEGFQGLNQWVASLDERCRISLRERTSDRLIRWALALEGAPIICDVEEETSVDVGCLRSRHCLVTSESGIQLDPPVTSARLTLQAQVSHLVDAARQLPRLRASRFDALNNDDGDAYDDLLVEEDNSSKTLTKALDAALQAIERRVTDALAREKRWARHSGLWRLTVTDVARALDDKYPEHVKDYTYDSGSRLDAWARCLEGAGASRRDADADLGFEEERRRGASDDVLRAVVTRQPDSFYSSTDPDNGLAVVIDARKAHTAVKHRLDARLVDLRAEARERYATHASGLLKLAKESRHKLERVDERRCSCREALAQLALHASLQEALPQWRETVQGLLRLEWNLKTQDEDPHDDELDLWTEASLVEGAVDACAQVLETRKGRLDGEKAALRAEADAELVKARMASAAISESWRALKPERLGEGENACATTAQAQERLQQFTERVQRALDDARDFARALVALDGSAQDASTGELEAIDVEARALGEVWEALSGPIASIGTLDRTRWVDFEPSSAKETLRKANEALRTCSSKVRQYACHADACKLVQERERSVGGWVGSLRSAELTPQLERKLAKVLFNSPRWDARSRNCGDFLRLKVTPSMRKELDQVLAAARRDASMAQYLEDVDRHWSERLFDVAPGRLIRGWDALTEELDEHSQALLAMKEAPHFKDIDSSSEVYRRREVLSNDVDELRRRLDLWSDAQRRWVHLDAIFGSNADIGDRLPQAKNAFSDGSRTFDRCRDDCLESCRVRALLEVAALPESLEAVSRLFGDAQRWLGEFLESMRSEFPRFYFVGDDDLLGMLGGGIEGARPHLTKMFAALRDVSGGRMFSADGEDVPLSGSLDESSCVAWLSSLERAMRISVAQSLKDALVIDSDLEKWLSTHPTQALCSSIQCDWACRMDAALDGGSLEGPSQVLVSRLASLSSATSSPLKRAQLIVELAQQRDCTQSLHDANSSQDHRWLRQLRLYCNPNSMDVVEGTSFLEQLIKGTTPLAVTCVARVAGASLTYGYEYQGIGRRLIRTQLTDRCFATLASSLKWRLGGNPVGPAGTGKTESVRALGALCGRHVVVFNCDEAFDLGATGRLLRGLCRTGAWGCFDEFNRLDEGALSAVAQQLRFIQEGLLSKASAVEISGRPTPLVPTTAVFVTMNPGYAGRSPLPETLKRLFRTVAMAKPDSRAIATTTLYAHGFSEDRARPLAHALVALFELCGSRLSSQSHYDWGLRALGPVLKTAGNLLTTTSEPNALLRAVRATVAPRLVQEDAQPFDELLRAAFREDALVQDDGSTQQEGTDALVDAISVDRLDKAFTDAAQARSVNASAAWLAKAHQLRSVLALSTGAVVVGQTGSGKSTLVECVLAALESIDGVKGEAHWIDPKALVSDRYKELLFGRLDATTLEWTDGVCTALLRSASQKKRTWLCLDGDVDPAWAENLNSALDDNKVLTLPNGERIAVPADVRFVFEVEDLSRATPATVSRCGVCHVDAELVSLQDRVESCYRRLHADDAAFAGAAQQLFAHDGIVGHAVAFSMRGGVMQSPSPEQSLNALTSLLLAARDDAATHRIDPTTKRGASFVRRSVYAALFWSCGGSMDNDDRIKLGDLLNKAASKTDDGTDGVIGLDVRCAARAPDFWEAWESRVPLTEEADLNSVVPTADTARHEALVEALCRRRSGSLLCGPPGSGKTMTCDHALASNQALYARAALACAAGTKASDVARLLSEHCELKRGARNEFSLVPKKALHGERRILVVFCDEINLVEPDAYGTPRALAFVRQLISRKGFWALSTNSARAALEPGRFARVASQRCSPRWVSLERVSLVAACNPPTDAGRKPLPRRLLRHLHVLSVGTPSRPALERVYAAYTRRATKIIATNFPEPDIKEVVQNLPAAMIDAYEFNQRTFSTKGPQCVYSARELTRWCRALEQASDACSNASALVRLWLHEGLRLFADRLPEMTDVATCDEALRSIARKRFPVSSEALEPPLLYGRWLSKQYAPTSLSKLRRFVASRLRTFHEECLDVPLVVFDDVARHALRIDSVLRAESGHLLLVGESGVGKTVLAKFVAWHNGMGVKEIQATRTYTLAHFDDDLRSCMKRAGVDKERLVILLDADGVSTNFLERMNALLAAGEVPGLWPADDLSRLLTQCRDARRSESVGGDADDDAVVLKWFSSNVRRNLHVVFCLEDLRSASTTASPALFNRCVVDWFGTWSTSALAHVGDALLADVDVEQLGAWDEQSMSVVQRADRDALLQKASYVRYEESDSDEEEEQPTTLKTALVAALVEIHGESRGTARDFVDCCRRFAKDVVERREALEQRQQRKQAGLRELEAASSDVAARQKVLAEKNAELEVQEAEASQQLEKMVADQQEAEAKQRQGASLSEELAVKSGDIAQRKASAEAELATAEPALIAARDAVKGIKKAQLDELRALRMPPIQAKRTIEAVSIILGLVPLQKSYDWDDVRKALRDRSFIPNVISFEPRDMDDAAAEFIRQRYLYPTPEFLEKLNQKEREKNEDCKEIKALDFESVNRSSQAAGPLVLWLASQLDYVAIERKVEPLQREVEALEVATRDTREQVQRLEEEMAVLAESVERYKASYGVAVRAAEGLKADIEKGKERADRASRLVASLRDEQERWSTEAEAFPSAVSMLPGQCLRDAVDVAYNGPRSEKQRRQLREVVRSVCARVGLLVDDKDLTASVSQTTLRRYHDRHGLPRDSRCALNACVFEASSRSCLFVDPTGSALRFASSLLADKRVSVISAADANFTRSLCTAARFGTALIVKDVDDAWDSVAHPLLNREFARKSGGLSVCIQGEDVDVSEDFLLVLHCRSTEGLSRGLLGRVNVVDFSTTPDALTDAILSKVVRRERPDLEHKRQDAARSLEKQQLRLAQLEDDVLELISTHTEGTGLLDDERAVEALQKAKNEANEALDASRATETTIQELRKASVVYEPAAVFCARLFGTLSQLEQFHASYAYALDDYLSNALHDALRDASPAQIGETSIQRFERLTAPLLKEASVYVTGAILTREHRASCALAVARLLSESRKDLGGPTEDVDSFLASNGSFDQARSLIETVLGASWLDASKSGAMSIAQAASKSDERLSICNAALERRKLSRRRRRSSLVSRKSLADDEEEDEDPHQSSLDAAAVECDVSALRAPILTVVAERNGGRDGASDARKAAQERHASVEEVALGSHEGEVLADDALRRGASSGSWVLLENAHLASKAFIASLEKKIREVGHDAAPGFRVILTIEVTADQEALPKRLFSASRVIALPSDAGLRASLLRHDALVEHNDTPPRERGRVRALFALAHAVVTERARYDDGWSKPYEWGDVDAVCALRACDAVLDSLSSQSHVAPSDLPWVSLRDAFESTYGARLERESDRRSLKAISALLISQEAFSQNDKAPLPCGDVLGPLPDGFELTRDTWRSWISQLPSSTSCTALGLSLDADERREARAATTMLDDCARLIGTSRKTASSQVNDEDIDALMDELAQIRTGSGGAVADAAKREVAAALIALKRDGSTAARQGRAALCLASGQAVALNHLERPAQLIAALKIDAAAALNASLDDLELAVVGDGLKLAGVACRGLDPIRPLAVAWRPRATNGVLVPLVLAREPLAPPLAEVRVEVADAVRNPTFVAE</sequence>